<keyword evidence="6 11" id="KW-0812">Transmembrane</keyword>
<keyword evidence="5 11" id="KW-0337">GPI-anchor biosynthesis</keyword>
<keyword evidence="10" id="KW-0325">Glycoprotein</keyword>
<evidence type="ECO:0000256" key="7">
    <source>
        <dbReference type="ARBA" id="ARBA00022824"/>
    </source>
</evidence>
<dbReference type="SMART" id="SM00780">
    <property type="entry name" value="PIG-X"/>
    <property type="match status" value="1"/>
</dbReference>
<dbReference type="EMBL" id="CP054544">
    <property type="protein sequence ID" value="QSL66670.1"/>
    <property type="molecule type" value="Genomic_DNA"/>
</dbReference>
<evidence type="ECO:0000256" key="2">
    <source>
        <dbReference type="ARBA" id="ARBA00004687"/>
    </source>
</evidence>
<dbReference type="GO" id="GO:0000030">
    <property type="term" value="F:mannosyltransferase activity"/>
    <property type="evidence" value="ECO:0007669"/>
    <property type="project" value="TreeGrafter"/>
</dbReference>
<proteinExistence type="inferred from homology"/>
<protein>
    <recommendedName>
        <fullName evidence="4 11">Protein PBN1</fullName>
    </recommendedName>
</protein>
<dbReference type="GO" id="GO:1990529">
    <property type="term" value="C:glycosylphosphatidylinositol-mannosyltransferase I complex"/>
    <property type="evidence" value="ECO:0007669"/>
    <property type="project" value="TreeGrafter"/>
</dbReference>
<dbReference type="AlphaFoldDB" id="A0A899FS07"/>
<organism evidence="12 13">
    <name type="scientific">Pneumocystis wakefieldiae</name>
    <dbReference type="NCBI Taxonomy" id="38082"/>
    <lineage>
        <taxon>Eukaryota</taxon>
        <taxon>Fungi</taxon>
        <taxon>Dikarya</taxon>
        <taxon>Ascomycota</taxon>
        <taxon>Taphrinomycotina</taxon>
        <taxon>Pneumocystomycetes</taxon>
        <taxon>Pneumocystaceae</taxon>
        <taxon>Pneumocystis</taxon>
    </lineage>
</organism>
<evidence type="ECO:0000256" key="4">
    <source>
        <dbReference type="ARBA" id="ARBA00020410"/>
    </source>
</evidence>
<comment type="similarity">
    <text evidence="3 11">Belongs to the PIGX family.</text>
</comment>
<evidence type="ECO:0000256" key="8">
    <source>
        <dbReference type="ARBA" id="ARBA00022989"/>
    </source>
</evidence>
<sequence>MDLWRITYISDDKNNVLNQLYSIEMNETFDEYMDLWKELKGTVSLSTNYSSEFASYRLITIHWCRQDSCVRPPFATIPSNGIYIMIYPSDSSKMAFSTLGFLKDAWKNKIPTWGSFIDNKMGKLYYDSSISSSSFLLDLICMFNAELCDQKDVESIGQIELLIYPSSRTMIAKIVWKLRLKSLNWDTYSRSLQNTSARVEIGLLEPISDANRRIKYLWRRAILGQFNVLEPYTTFLSNGYLDKFYIHSEVTSSKGFHRKIRSRITAVPELQTDACSLYILYTLSKFVYVDKYQLQDLVDFNIGNLKKIHFIRGEANLEAASWQLDKWGSLVLVEASTHQNGSFFVDLPIHLRYYSPMKSKFHTFSLSPPISFYFCESLQDTTASESPFSSSWDLFHEYFTKNGTFYFLNHSDQGYSTSMTIHMPVLGTDHILFIQIGTFSMIMICFLYILAKIITAYQRQRIFRHKIN</sequence>
<comment type="function">
    <text evidence="11">Required for proper folding and/or the stability of a subset of proteins in the endoplasmic reticulum. Component of glycosylphosphatidylinositol-mannosyltransferase 1 which transfers the first of the 4 mannoses in the GPI-anchor precursors during GPI-anchor biosynthesis. Probably acts by stabilizing the mannosyltransferase GPI14.</text>
</comment>
<dbReference type="Pfam" id="PF08320">
    <property type="entry name" value="PIG-X"/>
    <property type="match status" value="1"/>
</dbReference>
<dbReference type="PANTHER" id="PTHR28533">
    <property type="entry name" value="PROTEIN PBN1"/>
    <property type="match status" value="1"/>
</dbReference>
<evidence type="ECO:0000313" key="13">
    <source>
        <dbReference type="Proteomes" id="UP000663699"/>
    </source>
</evidence>
<evidence type="ECO:0000256" key="1">
    <source>
        <dbReference type="ARBA" id="ARBA00004643"/>
    </source>
</evidence>
<keyword evidence="13" id="KW-1185">Reference proteome</keyword>
<dbReference type="InterPro" id="IPR013233">
    <property type="entry name" value="PIG-X/PBN1"/>
</dbReference>
<keyword evidence="8 11" id="KW-1133">Transmembrane helix</keyword>
<dbReference type="GO" id="GO:0006506">
    <property type="term" value="P:GPI anchor biosynthetic process"/>
    <property type="evidence" value="ECO:0007669"/>
    <property type="project" value="UniProtKB-UniPathway"/>
</dbReference>
<evidence type="ECO:0000256" key="5">
    <source>
        <dbReference type="ARBA" id="ARBA00022502"/>
    </source>
</evidence>
<name>A0A899FS07_9ASCO</name>
<evidence type="ECO:0000256" key="9">
    <source>
        <dbReference type="ARBA" id="ARBA00023136"/>
    </source>
</evidence>
<gene>
    <name evidence="12" type="ORF">MERGE_001054</name>
</gene>
<feature type="transmembrane region" description="Helical" evidence="11">
    <location>
        <begin position="431"/>
        <end position="451"/>
    </location>
</feature>
<dbReference type="Proteomes" id="UP000663699">
    <property type="component" value="Chromosome 13"/>
</dbReference>
<evidence type="ECO:0000313" key="12">
    <source>
        <dbReference type="EMBL" id="QSL66670.1"/>
    </source>
</evidence>
<evidence type="ECO:0000256" key="11">
    <source>
        <dbReference type="RuleBase" id="RU366056"/>
    </source>
</evidence>
<dbReference type="OrthoDB" id="5546453at2759"/>
<evidence type="ECO:0000256" key="6">
    <source>
        <dbReference type="ARBA" id="ARBA00022692"/>
    </source>
</evidence>
<dbReference type="InterPro" id="IPR042322">
    <property type="entry name" value="Pbn1"/>
</dbReference>
<dbReference type="GO" id="GO:0005789">
    <property type="term" value="C:endoplasmic reticulum membrane"/>
    <property type="evidence" value="ECO:0007669"/>
    <property type="project" value="UniProtKB-SubCell"/>
</dbReference>
<comment type="pathway">
    <text evidence="2 11">Glycolipid biosynthesis; glycosylphosphatidylinositol-anchor biosynthesis.</text>
</comment>
<reference evidence="12" key="1">
    <citation type="submission" date="2020-06" db="EMBL/GenBank/DDBJ databases">
        <title>Genomes of multiple members of Pneumocystis genus reveal paths to human pathogen Pneumocystis jirovecii.</title>
        <authorList>
            <person name="Cisse O.H."/>
            <person name="Ma L."/>
            <person name="Dekker J."/>
            <person name="Khil P."/>
            <person name="Jo J."/>
            <person name="Brenchley J."/>
            <person name="Blair R."/>
            <person name="Pahar B."/>
            <person name="Chabe M."/>
            <person name="Van Rompay K.A."/>
            <person name="Keesler R."/>
            <person name="Sukura A."/>
            <person name="Hirsch V."/>
            <person name="Kutty G."/>
            <person name="Liu Y."/>
            <person name="Peng L."/>
            <person name="Chen J."/>
            <person name="Song J."/>
            <person name="Weissenbacher-Lang C."/>
            <person name="Xu J."/>
            <person name="Upham N.S."/>
            <person name="Stajich J.E."/>
            <person name="Cuomo C.A."/>
            <person name="Cushion M.T."/>
            <person name="Kovacs J.A."/>
        </authorList>
    </citation>
    <scope>NUCLEOTIDE SEQUENCE</scope>
    <source>
        <strain evidence="12">2A</strain>
    </source>
</reference>
<comment type="subcellular location">
    <subcellularLocation>
        <location evidence="11">Endoplasmic reticulum membrane</location>
        <topology evidence="11">Single-pass membrane protein</topology>
    </subcellularLocation>
    <subcellularLocation>
        <location evidence="1">Endoplasmic reticulum membrane</location>
        <topology evidence="1">Single-pass type III membrane protein</topology>
    </subcellularLocation>
</comment>
<accession>A0A899FS07</accession>
<keyword evidence="7 11" id="KW-0256">Endoplasmic reticulum</keyword>
<evidence type="ECO:0000256" key="3">
    <source>
        <dbReference type="ARBA" id="ARBA00010345"/>
    </source>
</evidence>
<evidence type="ECO:0000256" key="10">
    <source>
        <dbReference type="ARBA" id="ARBA00023180"/>
    </source>
</evidence>
<dbReference type="UniPathway" id="UPA00196"/>
<keyword evidence="9 11" id="KW-0472">Membrane</keyword>
<dbReference type="PANTHER" id="PTHR28533:SF1">
    <property type="entry name" value="PROTEIN PBN1"/>
    <property type="match status" value="1"/>
</dbReference>